<name>A0ABD3ADX3_9GENT</name>
<keyword evidence="3" id="KW-1185">Reference proteome</keyword>
<organism evidence="2 3">
    <name type="scientific">Cinchona calisaya</name>
    <dbReference type="NCBI Taxonomy" id="153742"/>
    <lineage>
        <taxon>Eukaryota</taxon>
        <taxon>Viridiplantae</taxon>
        <taxon>Streptophyta</taxon>
        <taxon>Embryophyta</taxon>
        <taxon>Tracheophyta</taxon>
        <taxon>Spermatophyta</taxon>
        <taxon>Magnoliopsida</taxon>
        <taxon>eudicotyledons</taxon>
        <taxon>Gunneridae</taxon>
        <taxon>Pentapetalae</taxon>
        <taxon>asterids</taxon>
        <taxon>lamiids</taxon>
        <taxon>Gentianales</taxon>
        <taxon>Rubiaceae</taxon>
        <taxon>Cinchonoideae</taxon>
        <taxon>Cinchoneae</taxon>
        <taxon>Cinchona</taxon>
    </lineage>
</organism>
<proteinExistence type="predicted"/>
<protein>
    <submittedName>
        <fullName evidence="2">Uncharacterized protein</fullName>
    </submittedName>
</protein>
<reference evidence="2 3" key="1">
    <citation type="submission" date="2024-11" db="EMBL/GenBank/DDBJ databases">
        <title>A near-complete genome assembly of Cinchona calisaya.</title>
        <authorList>
            <person name="Lian D.C."/>
            <person name="Zhao X.W."/>
            <person name="Wei L."/>
        </authorList>
    </citation>
    <scope>NUCLEOTIDE SEQUENCE [LARGE SCALE GENOMIC DNA]</scope>
    <source>
        <tissue evidence="2">Nenye</tissue>
    </source>
</reference>
<accession>A0ABD3ADX3</accession>
<sequence>MQAHMKDLEPTLEKLTNEKVALDEVNNNLLYRVVEENIEPMYVKLIIVQKTIRIKEQDLEIRELKRKLKEAEKLVCDKAELSKKINLRLKEVQDNMVLKVVDAKVNTVLHLMNMESRIQELNDCLNLLAPVPTSDDEEE</sequence>
<feature type="coiled-coil region" evidence="1">
    <location>
        <begin position="47"/>
        <end position="84"/>
    </location>
</feature>
<dbReference type="AlphaFoldDB" id="A0ABD3ADX3"/>
<dbReference type="EMBL" id="JBJUIK010000004">
    <property type="protein sequence ID" value="KAL3529399.1"/>
    <property type="molecule type" value="Genomic_DNA"/>
</dbReference>
<dbReference type="Proteomes" id="UP001630127">
    <property type="component" value="Unassembled WGS sequence"/>
</dbReference>
<gene>
    <name evidence="2" type="ORF">ACH5RR_008721</name>
</gene>
<evidence type="ECO:0000313" key="3">
    <source>
        <dbReference type="Proteomes" id="UP001630127"/>
    </source>
</evidence>
<comment type="caution">
    <text evidence="2">The sequence shown here is derived from an EMBL/GenBank/DDBJ whole genome shotgun (WGS) entry which is preliminary data.</text>
</comment>
<evidence type="ECO:0000256" key="1">
    <source>
        <dbReference type="SAM" id="Coils"/>
    </source>
</evidence>
<evidence type="ECO:0000313" key="2">
    <source>
        <dbReference type="EMBL" id="KAL3529399.1"/>
    </source>
</evidence>
<keyword evidence="1" id="KW-0175">Coiled coil</keyword>